<dbReference type="PIRSF" id="PIRSF009320">
    <property type="entry name" value="Nuc_binding_HP_1000"/>
    <property type="match status" value="1"/>
</dbReference>
<dbReference type="AlphaFoldDB" id="A0A494XJ61"/>
<dbReference type="InterPro" id="IPR048089">
    <property type="entry name" value="McdA"/>
</dbReference>
<dbReference type="OrthoDB" id="69313at2"/>
<dbReference type="EMBL" id="RBZU01000010">
    <property type="protein sequence ID" value="RKP49751.1"/>
    <property type="molecule type" value="Genomic_DNA"/>
</dbReference>
<proteinExistence type="predicted"/>
<dbReference type="Proteomes" id="UP000270342">
    <property type="component" value="Unassembled WGS sequence"/>
</dbReference>
<dbReference type="PANTHER" id="PTHR13696:SF96">
    <property type="entry name" value="COBQ_COBB_MIND_PARA NUCLEOTIDE BINDING DOMAIN-CONTAINING PROTEIN"/>
    <property type="match status" value="1"/>
</dbReference>
<dbReference type="SUPFAM" id="SSF52540">
    <property type="entry name" value="P-loop containing nucleoside triphosphate hydrolases"/>
    <property type="match status" value="1"/>
</dbReference>
<evidence type="ECO:0000259" key="1">
    <source>
        <dbReference type="Pfam" id="PF01656"/>
    </source>
</evidence>
<reference evidence="2 3" key="1">
    <citation type="submission" date="2018-10" db="EMBL/GenBank/DDBJ databases">
        <title>Robbsia sp. DHC34, isolated from soil.</title>
        <authorList>
            <person name="Gao Z.-H."/>
            <person name="Qiu L.-H."/>
        </authorList>
    </citation>
    <scope>NUCLEOTIDE SEQUENCE [LARGE SCALE GENOMIC DNA]</scope>
    <source>
        <strain evidence="2 3">DHC34</strain>
    </source>
</reference>
<evidence type="ECO:0000313" key="3">
    <source>
        <dbReference type="Proteomes" id="UP000270342"/>
    </source>
</evidence>
<accession>A0A494XJ61</accession>
<evidence type="ECO:0000313" key="2">
    <source>
        <dbReference type="EMBL" id="RKP49751.1"/>
    </source>
</evidence>
<feature type="domain" description="CobQ/CobB/MinD/ParA nucleotide binding" evidence="1">
    <location>
        <begin position="6"/>
        <end position="173"/>
    </location>
</feature>
<dbReference type="CDD" id="cd02042">
    <property type="entry name" value="ParAB_family"/>
    <property type="match status" value="1"/>
</dbReference>
<gene>
    <name evidence="2" type="ORF">D7S86_20970</name>
</gene>
<sequence>MVAKVIAVFNQKGGCGKTTVSMQVAGTLGLRGNRVLVIDMDEQGTATRWASQATDESPFPATLSNLAMMGGKMHREVRNQIENYDFIVIDCPPAVHSPSPSSAMLVADLALIPVVPAPADMWAVVAAKQLAAQAQVTNEQLKTRLVPNMVQKNTTLARDTIDVLAEDEEVPLLRAWLGSRSAYRECQLMGGTVHRVPRAKDAVSEVDALVDEVLGLVKQ</sequence>
<dbReference type="InterPro" id="IPR050678">
    <property type="entry name" value="DNA_Partitioning_ATPase"/>
</dbReference>
<dbReference type="InterPro" id="IPR002586">
    <property type="entry name" value="CobQ/CobB/MinD/ParA_Nub-bd_dom"/>
</dbReference>
<dbReference type="PANTHER" id="PTHR13696">
    <property type="entry name" value="P-LOOP CONTAINING NUCLEOSIDE TRIPHOSPHATE HYDROLASE"/>
    <property type="match status" value="1"/>
</dbReference>
<dbReference type="Gene3D" id="3.40.50.300">
    <property type="entry name" value="P-loop containing nucleotide triphosphate hydrolases"/>
    <property type="match status" value="1"/>
</dbReference>
<protein>
    <submittedName>
        <fullName evidence="2">ParA family protein</fullName>
    </submittedName>
</protein>
<dbReference type="RefSeq" id="WP_121088898.1">
    <property type="nucleotide sequence ID" value="NZ_RBZU01000010.1"/>
</dbReference>
<organism evidence="2 3">
    <name type="scientific">Pararobbsia silviterrae</name>
    <dbReference type="NCBI Taxonomy" id="1792498"/>
    <lineage>
        <taxon>Bacteria</taxon>
        <taxon>Pseudomonadati</taxon>
        <taxon>Pseudomonadota</taxon>
        <taxon>Betaproteobacteria</taxon>
        <taxon>Burkholderiales</taxon>
        <taxon>Burkholderiaceae</taxon>
        <taxon>Pararobbsia</taxon>
    </lineage>
</organism>
<dbReference type="Pfam" id="PF01656">
    <property type="entry name" value="CbiA"/>
    <property type="match status" value="1"/>
</dbReference>
<keyword evidence="3" id="KW-1185">Reference proteome</keyword>
<dbReference type="NCBIfam" id="NF041546">
    <property type="entry name" value="ParA_partition"/>
    <property type="match status" value="1"/>
</dbReference>
<comment type="caution">
    <text evidence="2">The sequence shown here is derived from an EMBL/GenBank/DDBJ whole genome shotgun (WGS) entry which is preliminary data.</text>
</comment>
<name>A0A494XJ61_9BURK</name>
<dbReference type="InterPro" id="IPR027417">
    <property type="entry name" value="P-loop_NTPase"/>
</dbReference>